<evidence type="ECO:0000256" key="12">
    <source>
        <dbReference type="RuleBase" id="RU000383"/>
    </source>
</evidence>
<reference evidence="15 16" key="1">
    <citation type="journal article" date="2007" name="Nature">
        <title>Genome of the marsupial Monodelphis domestica reveals innovation in non-coding sequences.</title>
        <authorList>
            <person name="Mikkelsen T.S."/>
            <person name="Wakefield M.J."/>
            <person name="Aken B."/>
            <person name="Amemiya C.T."/>
            <person name="Chang J.L."/>
            <person name="Duke S."/>
            <person name="Garber M."/>
            <person name="Gentles A.J."/>
            <person name="Goodstadt L."/>
            <person name="Heger A."/>
            <person name="Jurka J."/>
            <person name="Kamal M."/>
            <person name="Mauceli E."/>
            <person name="Searle S.M."/>
            <person name="Sharpe T."/>
            <person name="Baker M.L."/>
            <person name="Batzer M.A."/>
            <person name="Benos P.V."/>
            <person name="Belov K."/>
            <person name="Clamp M."/>
            <person name="Cook A."/>
            <person name="Cuff J."/>
            <person name="Das R."/>
            <person name="Davidow L."/>
            <person name="Deakin J.E."/>
            <person name="Fazzari M.J."/>
            <person name="Glass J.L."/>
            <person name="Grabherr M."/>
            <person name="Greally J.M."/>
            <person name="Gu W."/>
            <person name="Hore T.A."/>
            <person name="Huttley G.A."/>
            <person name="Kleber M."/>
            <person name="Jirtle R.L."/>
            <person name="Koina E."/>
            <person name="Lee J.T."/>
            <person name="Mahony S."/>
            <person name="Marra M.A."/>
            <person name="Miller R.D."/>
            <person name="Nicholls R.D."/>
            <person name="Oda M."/>
            <person name="Papenfuss A.T."/>
            <person name="Parra Z.E."/>
            <person name="Pollock D.D."/>
            <person name="Ray D.A."/>
            <person name="Schein J.E."/>
            <person name="Speed T.P."/>
            <person name="Thompson K."/>
            <person name="VandeBerg J.L."/>
            <person name="Wade C.M."/>
            <person name="Walker J.A."/>
            <person name="Waters P.D."/>
            <person name="Webber C."/>
            <person name="Weidman J.R."/>
            <person name="Xie X."/>
            <person name="Zody M.C."/>
            <person name="Baldwin J."/>
            <person name="Abdouelleil A."/>
            <person name="Abdulkadir J."/>
            <person name="Abebe A."/>
            <person name="Abera B."/>
            <person name="Abreu J."/>
            <person name="Acer S.C."/>
            <person name="Aftuck L."/>
            <person name="Alexander A."/>
            <person name="An P."/>
            <person name="Anderson E."/>
            <person name="Anderson S."/>
            <person name="Arachi H."/>
            <person name="Azer M."/>
            <person name="Bachantsang P."/>
            <person name="Barry A."/>
            <person name="Bayul T."/>
            <person name="Berlin A."/>
            <person name="Bessette D."/>
            <person name="Bloom T."/>
            <person name="Bloom T."/>
            <person name="Boguslavskiy L."/>
            <person name="Bonnet C."/>
            <person name="Boukhgalter B."/>
            <person name="Bourzgui I."/>
            <person name="Brown A."/>
            <person name="Cahill P."/>
            <person name="Channer S."/>
            <person name="Cheshatsang Y."/>
            <person name="Chuda L."/>
            <person name="Citroen M."/>
            <person name="Collymore A."/>
            <person name="Cooke P."/>
            <person name="Costello M."/>
            <person name="D'Aco K."/>
            <person name="Daza R."/>
            <person name="De Haan G."/>
            <person name="DeGray S."/>
            <person name="DeMaso C."/>
            <person name="Dhargay N."/>
            <person name="Dooley K."/>
            <person name="Dooley E."/>
            <person name="Doricent M."/>
            <person name="Dorje P."/>
            <person name="Dorjee K."/>
            <person name="Dupes A."/>
            <person name="Elong R."/>
            <person name="Falk J."/>
            <person name="Farina A."/>
            <person name="Faro S."/>
            <person name="Ferguson D."/>
            <person name="Fisher S."/>
            <person name="Foley C.D."/>
            <person name="Franke A."/>
            <person name="Friedrich D."/>
            <person name="Gadbois L."/>
            <person name="Gearin G."/>
            <person name="Gearin C.R."/>
            <person name="Giannoukos G."/>
            <person name="Goode T."/>
            <person name="Graham J."/>
            <person name="Grandbois E."/>
            <person name="Grewal S."/>
            <person name="Gyaltsen K."/>
            <person name="Hafez N."/>
            <person name="Hagos B."/>
            <person name="Hall J."/>
            <person name="Henson C."/>
            <person name="Hollinger A."/>
            <person name="Honan T."/>
            <person name="Huard M.D."/>
            <person name="Hughes L."/>
            <person name="Hurhula B."/>
            <person name="Husby M.E."/>
            <person name="Kamat A."/>
            <person name="Kanga B."/>
            <person name="Kashin S."/>
            <person name="Khazanovich D."/>
            <person name="Kisner P."/>
            <person name="Lance K."/>
            <person name="Lara M."/>
            <person name="Lee W."/>
            <person name="Lennon N."/>
            <person name="Letendre F."/>
            <person name="LeVine R."/>
            <person name="Lipovsky A."/>
            <person name="Liu X."/>
            <person name="Liu J."/>
            <person name="Liu S."/>
            <person name="Lokyitsang T."/>
            <person name="Lokyitsang Y."/>
            <person name="Lubonja R."/>
            <person name="Lui A."/>
            <person name="MacDonald P."/>
            <person name="Magnisalis V."/>
            <person name="Maru K."/>
            <person name="Matthews C."/>
            <person name="McCusker W."/>
            <person name="McDonough S."/>
            <person name="Mehta T."/>
            <person name="Meldrim J."/>
            <person name="Meneus L."/>
            <person name="Mihai O."/>
            <person name="Mihalev A."/>
            <person name="Mihova T."/>
            <person name="Mittelman R."/>
            <person name="Mlenga V."/>
            <person name="Montmayeur A."/>
            <person name="Mulrain L."/>
            <person name="Navidi A."/>
            <person name="Naylor J."/>
            <person name="Negash T."/>
            <person name="Nguyen T."/>
            <person name="Nguyen N."/>
            <person name="Nicol R."/>
            <person name="Norbu C."/>
            <person name="Norbu N."/>
            <person name="Novod N."/>
            <person name="O'Neill B."/>
            <person name="Osman S."/>
            <person name="Markiewicz E."/>
            <person name="Oyono O.L."/>
            <person name="Patti C."/>
            <person name="Phunkhang P."/>
            <person name="Pierre F."/>
            <person name="Priest M."/>
            <person name="Raghuraman S."/>
            <person name="Rege F."/>
            <person name="Reyes R."/>
            <person name="Rise C."/>
            <person name="Rogov P."/>
            <person name="Ross K."/>
            <person name="Ryan E."/>
            <person name="Settipalli S."/>
            <person name="Shea T."/>
            <person name="Sherpa N."/>
            <person name="Shi L."/>
            <person name="Shih D."/>
            <person name="Sparrow T."/>
            <person name="Spaulding J."/>
            <person name="Stalker J."/>
            <person name="Stange-Thomann N."/>
            <person name="Stavropoulos S."/>
            <person name="Stone C."/>
            <person name="Strader C."/>
            <person name="Tesfaye S."/>
            <person name="Thomson T."/>
            <person name="Thoulutsang Y."/>
            <person name="Thoulutsang D."/>
            <person name="Topham K."/>
            <person name="Topping I."/>
            <person name="Tsamla T."/>
            <person name="Vassiliev H."/>
            <person name="Vo A."/>
            <person name="Wangchuk T."/>
            <person name="Wangdi T."/>
            <person name="Weiand M."/>
            <person name="Wilkinson J."/>
            <person name="Wilson A."/>
            <person name="Yadav S."/>
            <person name="Young G."/>
            <person name="Yu Q."/>
            <person name="Zembek L."/>
            <person name="Zhong D."/>
            <person name="Zimmer A."/>
            <person name="Zwirko Z."/>
            <person name="Jaffe D.B."/>
            <person name="Alvarez P."/>
            <person name="Brockman W."/>
            <person name="Butler J."/>
            <person name="Chin C."/>
            <person name="Gnerre S."/>
            <person name="MacCallum I."/>
            <person name="Graves J.A."/>
            <person name="Ponting C.P."/>
            <person name="Breen M."/>
            <person name="Samollow P.B."/>
            <person name="Lander E.S."/>
            <person name="Lindblad-Toh K."/>
        </authorList>
    </citation>
    <scope>NUCLEOTIDE SEQUENCE [LARGE SCALE GENOMIC DNA]</scope>
</reference>
<dbReference type="InterPro" id="IPR013763">
    <property type="entry name" value="Cyclin-like_dom"/>
</dbReference>
<dbReference type="InterPro" id="IPR036915">
    <property type="entry name" value="Cyclin-like_sf"/>
</dbReference>
<dbReference type="SMART" id="SM00385">
    <property type="entry name" value="CYCLIN"/>
    <property type="match status" value="2"/>
</dbReference>
<feature type="domain" description="Cyclin-like" evidence="13">
    <location>
        <begin position="70"/>
        <end position="154"/>
    </location>
</feature>
<dbReference type="AlphaFoldDB" id="A0A5F8GL52"/>
<keyword evidence="16" id="KW-1185">Reference proteome</keyword>
<evidence type="ECO:0000256" key="1">
    <source>
        <dbReference type="ARBA" id="ARBA00004123"/>
    </source>
</evidence>
<evidence type="ECO:0000256" key="4">
    <source>
        <dbReference type="ARBA" id="ARBA00019673"/>
    </source>
</evidence>
<evidence type="ECO:0000256" key="3">
    <source>
        <dbReference type="ARBA" id="ARBA00006955"/>
    </source>
</evidence>
<dbReference type="GO" id="GO:0005634">
    <property type="term" value="C:nucleus"/>
    <property type="evidence" value="ECO:0000318"/>
    <property type="project" value="GO_Central"/>
</dbReference>
<feature type="domain" description="Cyclin C-terminal" evidence="14">
    <location>
        <begin position="163"/>
        <end position="281"/>
    </location>
</feature>
<dbReference type="GO" id="GO:0016538">
    <property type="term" value="F:cyclin-dependent protein serine/threonine kinase regulator activity"/>
    <property type="evidence" value="ECO:0000318"/>
    <property type="project" value="GO_Central"/>
</dbReference>
<evidence type="ECO:0000256" key="2">
    <source>
        <dbReference type="ARBA" id="ARBA00004496"/>
    </source>
</evidence>
<evidence type="ECO:0000259" key="13">
    <source>
        <dbReference type="SMART" id="SM00385"/>
    </source>
</evidence>
<dbReference type="FunFam" id="1.10.472.10:FF:000037">
    <property type="entry name" value="Cyclin-A2"/>
    <property type="match status" value="1"/>
</dbReference>
<evidence type="ECO:0000256" key="8">
    <source>
        <dbReference type="ARBA" id="ARBA00023127"/>
    </source>
</evidence>
<evidence type="ECO:0000256" key="9">
    <source>
        <dbReference type="ARBA" id="ARBA00023242"/>
    </source>
</evidence>
<sequence length="287" mass="32798">MDVSFEASLSLEVSVKLEAPPKLPNIMEVSDYAEDIYLYLREMEVKFKLNMDYMKNQPDTIDGLRVLLLNCLVVAGQLLELQNETLHLAVNYFDRYLSLEPVSPETLQLLGIAALRLATKFEEAYPLRIIQLIHHRAGQYTKKQITGMECRMLQVLAFHLALPTINQFLTQYFLHQQQPNPQVESLAMFLGELCLVDTVTYLKYLPSVTAGAAFHLALYTVTGKSWPESLVQKTGYTLETLKPCLMDLHWTYLSASQHAVYSIPEKYRKPMYHSVALIPPPETLNLE</sequence>
<dbReference type="Proteomes" id="UP000002280">
    <property type="component" value="Chromosome 1"/>
</dbReference>
<reference evidence="15" key="3">
    <citation type="submission" date="2025-09" db="UniProtKB">
        <authorList>
            <consortium name="Ensembl"/>
        </authorList>
    </citation>
    <scope>IDENTIFICATION</scope>
</reference>
<dbReference type="InParanoid" id="A0A5F8GL52"/>
<keyword evidence="7" id="KW-0498">Mitosis</keyword>
<keyword evidence="9" id="KW-0539">Nucleus</keyword>
<dbReference type="STRING" id="13616.ENSMODP00000048378"/>
<evidence type="ECO:0000256" key="11">
    <source>
        <dbReference type="ARBA" id="ARBA00063247"/>
    </source>
</evidence>
<accession>A0A5F8GL52</accession>
<reference evidence="15" key="2">
    <citation type="submission" date="2025-08" db="UniProtKB">
        <authorList>
            <consortium name="Ensembl"/>
        </authorList>
    </citation>
    <scope>IDENTIFICATION</scope>
</reference>
<dbReference type="GO" id="GO:0097124">
    <property type="term" value="C:cyclin A2-CDK2 complex"/>
    <property type="evidence" value="ECO:0000318"/>
    <property type="project" value="GO_Central"/>
</dbReference>
<organism evidence="15 16">
    <name type="scientific">Monodelphis domestica</name>
    <name type="common">Gray short-tailed opossum</name>
    <dbReference type="NCBI Taxonomy" id="13616"/>
    <lineage>
        <taxon>Eukaryota</taxon>
        <taxon>Metazoa</taxon>
        <taxon>Chordata</taxon>
        <taxon>Craniata</taxon>
        <taxon>Vertebrata</taxon>
        <taxon>Euteleostomi</taxon>
        <taxon>Mammalia</taxon>
        <taxon>Metatheria</taxon>
        <taxon>Didelphimorphia</taxon>
        <taxon>Didelphidae</taxon>
        <taxon>Monodelphis</taxon>
    </lineage>
</organism>
<comment type="subcellular location">
    <subcellularLocation>
        <location evidence="2">Cytoplasm</location>
    </subcellularLocation>
    <subcellularLocation>
        <location evidence="1">Nucleus</location>
    </subcellularLocation>
</comment>
<protein>
    <recommendedName>
        <fullName evidence="4">Cyclin-A2</fullName>
    </recommendedName>
</protein>
<dbReference type="SUPFAM" id="SSF47954">
    <property type="entry name" value="Cyclin-like"/>
    <property type="match status" value="2"/>
</dbReference>
<dbReference type="InterPro" id="IPR004367">
    <property type="entry name" value="Cyclin_C-dom"/>
</dbReference>
<dbReference type="OMA" id="ICVRAIH"/>
<dbReference type="Pfam" id="PF00134">
    <property type="entry name" value="Cyclin_N"/>
    <property type="match status" value="1"/>
</dbReference>
<dbReference type="SMART" id="SM01332">
    <property type="entry name" value="Cyclin_C"/>
    <property type="match status" value="1"/>
</dbReference>
<dbReference type="PIRSF" id="PIRSF001771">
    <property type="entry name" value="Cyclin_A_B_D_E"/>
    <property type="match status" value="1"/>
</dbReference>
<dbReference type="GeneTree" id="ENSGT00940000155372"/>
<evidence type="ECO:0000313" key="16">
    <source>
        <dbReference type="Proteomes" id="UP000002280"/>
    </source>
</evidence>
<proteinExistence type="inferred from homology"/>
<dbReference type="Ensembl" id="ENSMODT00000062298.1">
    <property type="protein sequence ID" value="ENSMODP00000048378.1"/>
    <property type="gene ID" value="ENSMODG00000041386.1"/>
</dbReference>
<keyword evidence="6" id="KW-0132">Cell division</keyword>
<keyword evidence="5" id="KW-0963">Cytoplasm</keyword>
<dbReference type="GO" id="GO:0005815">
    <property type="term" value="C:microtubule organizing center"/>
    <property type="evidence" value="ECO:0000318"/>
    <property type="project" value="GO_Central"/>
</dbReference>
<evidence type="ECO:0000259" key="14">
    <source>
        <dbReference type="SMART" id="SM01332"/>
    </source>
</evidence>
<evidence type="ECO:0000256" key="6">
    <source>
        <dbReference type="ARBA" id="ARBA00022618"/>
    </source>
</evidence>
<dbReference type="InterPro" id="IPR039361">
    <property type="entry name" value="Cyclin"/>
</dbReference>
<dbReference type="Gene3D" id="1.10.472.10">
    <property type="entry name" value="Cyclin-like"/>
    <property type="match status" value="2"/>
</dbReference>
<name>A0A5F8GL52_MONDO</name>
<dbReference type="GO" id="GO:0000082">
    <property type="term" value="P:G1/S transition of mitotic cell cycle"/>
    <property type="evidence" value="ECO:0000318"/>
    <property type="project" value="GO_Central"/>
</dbReference>
<keyword evidence="8 12" id="KW-0195">Cyclin</keyword>
<dbReference type="Pfam" id="PF02984">
    <property type="entry name" value="Cyclin_C"/>
    <property type="match status" value="1"/>
</dbReference>
<dbReference type="GO" id="GO:0019901">
    <property type="term" value="F:protein kinase binding"/>
    <property type="evidence" value="ECO:0007669"/>
    <property type="project" value="UniProtKB-ARBA"/>
</dbReference>
<comment type="subunit">
    <text evidence="11">Interacts with the CDK1 and CDK2 protein kinases to form serine/threonine kinase holoenzyme complexes. Interacts with CDK1 (hyperphosphorylated form in G1 and underphosphorylated forms in S and G2). Interacts with CDK2; the interaction increases from G1 to G2. Interacts (associated with CDK2 but not with CDK1) with SCAPER; regulates the activity of CCNA2/CDK2 by transiently maintaining CCNA2 in the cytoplasm. Forms a ternary complex with CDK2 and CDKN1B; CDKN1B inhibits the kinase activity of CDK2 through conformational rearrangements. Interacts with INCA1.</text>
</comment>
<dbReference type="GO" id="GO:0005737">
    <property type="term" value="C:cytoplasm"/>
    <property type="evidence" value="ECO:0000318"/>
    <property type="project" value="GO_Central"/>
</dbReference>
<dbReference type="InterPro" id="IPR006671">
    <property type="entry name" value="Cyclin_N"/>
</dbReference>
<evidence type="ECO:0000256" key="5">
    <source>
        <dbReference type="ARBA" id="ARBA00022490"/>
    </source>
</evidence>
<keyword evidence="10" id="KW-0131">Cell cycle</keyword>
<evidence type="ECO:0000256" key="10">
    <source>
        <dbReference type="ARBA" id="ARBA00023306"/>
    </source>
</evidence>
<evidence type="ECO:0000256" key="7">
    <source>
        <dbReference type="ARBA" id="ARBA00022776"/>
    </source>
</evidence>
<comment type="similarity">
    <text evidence="3">Belongs to the cyclin family. Cyclin AB subfamily.</text>
</comment>
<dbReference type="PANTHER" id="PTHR10177">
    <property type="entry name" value="CYCLINS"/>
    <property type="match status" value="1"/>
</dbReference>
<dbReference type="GO" id="GO:0005654">
    <property type="term" value="C:nucleoplasm"/>
    <property type="evidence" value="ECO:0007669"/>
    <property type="project" value="UniProtKB-ARBA"/>
</dbReference>
<dbReference type="InterPro" id="IPR046965">
    <property type="entry name" value="Cyclin_A/B-like"/>
</dbReference>
<evidence type="ECO:0000313" key="15">
    <source>
        <dbReference type="Ensembl" id="ENSMODP00000048378.1"/>
    </source>
</evidence>
<feature type="domain" description="Cyclin-like" evidence="13">
    <location>
        <begin position="167"/>
        <end position="250"/>
    </location>
</feature>
<dbReference type="GO" id="GO:0051301">
    <property type="term" value="P:cell division"/>
    <property type="evidence" value="ECO:0007669"/>
    <property type="project" value="UniProtKB-KW"/>
</dbReference>